<evidence type="ECO:0000256" key="1">
    <source>
        <dbReference type="SAM" id="MobiDB-lite"/>
    </source>
</evidence>
<reference evidence="2 3" key="1">
    <citation type="submission" date="2013-07" db="EMBL/GenBank/DDBJ databases">
        <authorList>
            <person name="Stoco P.H."/>
            <person name="Wagner G."/>
            <person name="Gerber A."/>
            <person name="Zaha A."/>
            <person name="Thompson C."/>
            <person name="Bartholomeu D.C."/>
            <person name="Luckemeyer D.D."/>
            <person name="Bahia D."/>
            <person name="Loreto E."/>
            <person name="Prestes E.B."/>
            <person name="Lima F.M."/>
            <person name="Rodrigues-Luiz G."/>
            <person name="Vallejo G.A."/>
            <person name="Filho J.F."/>
            <person name="Monteiro K.M."/>
            <person name="Tyler K.M."/>
            <person name="de Almeida L.G."/>
            <person name="Ortiz M.F."/>
            <person name="Siervo M.A."/>
            <person name="de Moraes M.H."/>
            <person name="Cunha O.L."/>
            <person name="Mendonca-Neto R."/>
            <person name="Silva R."/>
            <person name="Teixeira S.M."/>
            <person name="Murta S.M."/>
            <person name="Sincero T.C."/>
            <person name="Mendes T.A."/>
            <person name="Urmenyi T.P."/>
            <person name="Silva V.G."/>
            <person name="da Rocha W.D."/>
            <person name="Andersson B."/>
            <person name="Romanha A.J."/>
            <person name="Steindel M."/>
            <person name="de Vasconcelos A.T."/>
            <person name="Grisard E.C."/>
        </authorList>
    </citation>
    <scope>NUCLEOTIDE SEQUENCE [LARGE SCALE GENOMIC DNA]</scope>
    <source>
        <strain evidence="2 3">SC58</strain>
    </source>
</reference>
<comment type="caution">
    <text evidence="2">The sequence shown here is derived from an EMBL/GenBank/DDBJ whole genome shotgun (WGS) entry which is preliminary data.</text>
</comment>
<dbReference type="AlphaFoldDB" id="A0A061J4X2"/>
<evidence type="ECO:0000313" key="3">
    <source>
        <dbReference type="Proteomes" id="UP000031737"/>
    </source>
</evidence>
<dbReference type="Proteomes" id="UP000031737">
    <property type="component" value="Unassembled WGS sequence"/>
</dbReference>
<gene>
    <name evidence="2" type="ORF">TRSC58_03135</name>
</gene>
<protein>
    <submittedName>
        <fullName evidence="2">Uncharacterized protein</fullName>
    </submittedName>
</protein>
<accession>A0A061J4X2</accession>
<evidence type="ECO:0000313" key="2">
    <source>
        <dbReference type="EMBL" id="ESL09151.1"/>
    </source>
</evidence>
<feature type="region of interest" description="Disordered" evidence="1">
    <location>
        <begin position="89"/>
        <end position="148"/>
    </location>
</feature>
<sequence>MMTPMKTEIAALLRKWYRILMGNKMPMTISDALSYHLFSENQPWILTSNASVSISETTLTSAGSFALAVSAPLGISQEMIQAIETAREQRRVAASERRGKEEEEERQREAAREREREEEHRRIVEERKRVRAAAEERQEAERLHRERALCAQREASARIVAERSTWY</sequence>
<proteinExistence type="predicted"/>
<dbReference type="OrthoDB" id="6108017at2759"/>
<dbReference type="EMBL" id="AUPL01003135">
    <property type="protein sequence ID" value="ESL09151.1"/>
    <property type="molecule type" value="Genomic_DNA"/>
</dbReference>
<organism evidence="2 3">
    <name type="scientific">Trypanosoma rangeli SC58</name>
    <dbReference type="NCBI Taxonomy" id="429131"/>
    <lineage>
        <taxon>Eukaryota</taxon>
        <taxon>Discoba</taxon>
        <taxon>Euglenozoa</taxon>
        <taxon>Kinetoplastea</taxon>
        <taxon>Metakinetoplastina</taxon>
        <taxon>Trypanosomatida</taxon>
        <taxon>Trypanosomatidae</taxon>
        <taxon>Trypanosoma</taxon>
        <taxon>Herpetosoma</taxon>
    </lineage>
</organism>
<dbReference type="VEuPathDB" id="TriTrypDB:TRSC58_03135"/>
<keyword evidence="3" id="KW-1185">Reference proteome</keyword>
<name>A0A061J4X2_TRYRA</name>